<dbReference type="FunFam" id="1.10.246.130:FF:000001">
    <property type="entry name" value="Gamma-glutamyltransferase 5 isoform 1"/>
    <property type="match status" value="1"/>
</dbReference>
<keyword evidence="4" id="KW-0732">Signal</keyword>
<feature type="active site" description="Nucleophile" evidence="1">
    <location>
        <position position="378"/>
    </location>
</feature>
<dbReference type="InterPro" id="IPR043138">
    <property type="entry name" value="GGT_lsub"/>
</dbReference>
<keyword evidence="3" id="KW-0808">Transferase</keyword>
<dbReference type="Pfam" id="PF01019">
    <property type="entry name" value="G_glu_transpept"/>
    <property type="match status" value="1"/>
</dbReference>
<comment type="caution">
    <text evidence="5">The sequence shown here is derived from an EMBL/GenBank/DDBJ whole genome shotgun (WGS) entry which is preliminary data.</text>
</comment>
<keyword evidence="6" id="KW-1185">Reference proteome</keyword>
<name>A0AA38FB32_TAXCH</name>
<evidence type="ECO:0000256" key="1">
    <source>
        <dbReference type="PIRSR" id="PIRSR600101-1"/>
    </source>
</evidence>
<comment type="pathway">
    <text evidence="3">Sulfur metabolism; glutathione metabolism.</text>
</comment>
<organism evidence="5 6">
    <name type="scientific">Taxus chinensis</name>
    <name type="common">Chinese yew</name>
    <name type="synonym">Taxus wallichiana var. chinensis</name>
    <dbReference type="NCBI Taxonomy" id="29808"/>
    <lineage>
        <taxon>Eukaryota</taxon>
        <taxon>Viridiplantae</taxon>
        <taxon>Streptophyta</taxon>
        <taxon>Embryophyta</taxon>
        <taxon>Tracheophyta</taxon>
        <taxon>Spermatophyta</taxon>
        <taxon>Pinopsida</taxon>
        <taxon>Pinidae</taxon>
        <taxon>Conifers II</taxon>
        <taxon>Cupressales</taxon>
        <taxon>Taxaceae</taxon>
        <taxon>Taxus</taxon>
    </lineage>
</organism>
<feature type="chain" id="PRO_5041465009" description="Glutathione hydrolase" evidence="4">
    <location>
        <begin position="24"/>
        <end position="911"/>
    </location>
</feature>
<keyword evidence="3" id="KW-0012">Acyltransferase</keyword>
<feature type="signal peptide" evidence="4">
    <location>
        <begin position="1"/>
        <end position="23"/>
    </location>
</feature>
<dbReference type="SUPFAM" id="SSF56235">
    <property type="entry name" value="N-terminal nucleophile aminohydrolases (Ntn hydrolases)"/>
    <property type="match status" value="1"/>
</dbReference>
<dbReference type="EC" id="2.3.2.2" evidence="3"/>
<dbReference type="PANTHER" id="PTHR11686">
    <property type="entry name" value="GAMMA GLUTAMYL TRANSPEPTIDASE"/>
    <property type="match status" value="1"/>
</dbReference>
<gene>
    <name evidence="5" type="ORF">KI387_038724</name>
</gene>
<dbReference type="NCBIfam" id="TIGR00066">
    <property type="entry name" value="g_glut_trans"/>
    <property type="match status" value="1"/>
</dbReference>
<feature type="binding site" evidence="2">
    <location>
        <position position="420"/>
    </location>
    <ligand>
        <name>L-glutamate</name>
        <dbReference type="ChEBI" id="CHEBI:29985"/>
    </ligand>
</feature>
<feature type="binding site" evidence="2">
    <location>
        <begin position="448"/>
        <end position="449"/>
    </location>
    <ligand>
        <name>L-glutamate</name>
        <dbReference type="ChEBI" id="CHEBI:29985"/>
    </ligand>
</feature>
<dbReference type="InterPro" id="IPR000101">
    <property type="entry name" value="GGT_peptidase"/>
</dbReference>
<feature type="binding site" evidence="2">
    <location>
        <position position="470"/>
    </location>
    <ligand>
        <name>L-glutamate</name>
        <dbReference type="ChEBI" id="CHEBI:29985"/>
    </ligand>
</feature>
<feature type="binding site" evidence="2">
    <location>
        <begin position="396"/>
        <end position="398"/>
    </location>
    <ligand>
        <name>L-glutamate</name>
        <dbReference type="ChEBI" id="CHEBI:29985"/>
    </ligand>
</feature>
<sequence length="911" mass="100262">FFEYLAYIAAVSVVLLDLEPCQASININNCTSSGRREVIEALQGAVAADDGRCSRIGRDVLREDGHAIDAAVATALCLGVVNPASSGIGGGAFMLVRLTTGEAEAYDMRETAPASASEDMYASNPLSKSSGALSVAVPGELVGYHQAWQKYGRIPWKRLVLPAVHLAESFIVSPYLAFQMNRSKAEIFADKGLRDIFTSNGKLLQAGDKCHNLKLAKTLKAIAEYGPQVLYNGTIGINLVKDVQRAGGILTFRDLQNYRVRVQKPLSVDIMGYKILGMPPPSAGGAGMILVLNIIASYGVSSASYGAVGLHRLIEAFKHMFAMRMNLGDPDFVNVTNVLSDMLSPKFAAELKKTIYDNMTFDPSHYGGKWNEIDDHGTSHFSIVDGGRNAVSITSTVNSYFGAKLLSQKTGIVLNNEMDDFSIKSNSSGASLPPSPPNFIRPFKRPLSSMTPTILLQDGQLKAVLGASGGIKIISATTELFLNYFIKKMKPLASVMAPRVYHQLIPNVVEYDDWTTVLGDHIELSGKMITALEKRGHKLDGVIGGSICQMIVHDLHSHSEDQRVPKKVMRGKLTAVSDPRKEWFQDDFRILQGATGLVSVGGAHSRYGDGWCAFLRCSTGQLWCFKDVQELLGGPRTILVWGELGASARKESGDLWWLRSYPVKNLHFLFVLRHSTPFFSEACIFVVYSWCGEFGDHDEAGLDQQWWTGCLDKQEHGHGMERSCEGQMRGKKQLSVGFEYSKLAHGGVGRDRAQRMVDCSSIIAKESNFLVPLPNAPPILWGFKPQIMEHNIGHKFLNFTDRGEVCIGKIEFQLKLGPRHPIYVGNQLLNGMNALVINLESFDARSFRKWKIIISDDRIPPKILRSKINPCAKSITNPAHPWLERLKSFLDTLGNKSASDFDKNLSDNKGV</sequence>
<keyword evidence="3" id="KW-0378">Hydrolase</keyword>
<dbReference type="PANTHER" id="PTHR11686:SF34">
    <property type="entry name" value="GLUTATHIONE HYDROLASE 1-RELATED"/>
    <property type="match status" value="1"/>
</dbReference>
<evidence type="ECO:0000256" key="3">
    <source>
        <dbReference type="RuleBase" id="RU368068"/>
    </source>
</evidence>
<dbReference type="GO" id="GO:0103068">
    <property type="term" value="F:leukotriene C4 gamma-glutamyl transferase activity"/>
    <property type="evidence" value="ECO:0007669"/>
    <property type="project" value="UniProtKB-EC"/>
</dbReference>
<reference evidence="5 6" key="1">
    <citation type="journal article" date="2021" name="Nat. Plants">
        <title>The Taxus genome provides insights into paclitaxel biosynthesis.</title>
        <authorList>
            <person name="Xiong X."/>
            <person name="Gou J."/>
            <person name="Liao Q."/>
            <person name="Li Y."/>
            <person name="Zhou Q."/>
            <person name="Bi G."/>
            <person name="Li C."/>
            <person name="Du R."/>
            <person name="Wang X."/>
            <person name="Sun T."/>
            <person name="Guo L."/>
            <person name="Liang H."/>
            <person name="Lu P."/>
            <person name="Wu Y."/>
            <person name="Zhang Z."/>
            <person name="Ro D.K."/>
            <person name="Shang Y."/>
            <person name="Huang S."/>
            <person name="Yan J."/>
        </authorList>
    </citation>
    <scope>NUCLEOTIDE SEQUENCE [LARGE SCALE GENOMIC DNA]</scope>
    <source>
        <strain evidence="5">Ta-2019</strain>
    </source>
</reference>
<dbReference type="InterPro" id="IPR029055">
    <property type="entry name" value="Ntn_hydrolases_N"/>
</dbReference>
<dbReference type="EC" id="3.4.19.13" evidence="3"/>
<dbReference type="GO" id="GO:0006751">
    <property type="term" value="P:glutathione catabolic process"/>
    <property type="evidence" value="ECO:0007669"/>
    <property type="project" value="UniProtKB-UniRule"/>
</dbReference>
<dbReference type="Proteomes" id="UP000824469">
    <property type="component" value="Unassembled WGS sequence"/>
</dbReference>
<evidence type="ECO:0000313" key="6">
    <source>
        <dbReference type="Proteomes" id="UP000824469"/>
    </source>
</evidence>
<dbReference type="Gene3D" id="3.60.20.40">
    <property type="match status" value="1"/>
</dbReference>
<accession>A0AA38FB32</accession>
<evidence type="ECO:0000256" key="4">
    <source>
        <dbReference type="SAM" id="SignalP"/>
    </source>
</evidence>
<protein>
    <recommendedName>
        <fullName evidence="3">Glutathione hydrolase</fullName>
        <ecNumber evidence="3">2.3.2.2</ecNumber>
        <ecNumber evidence="3">3.4.19.13</ecNumber>
    </recommendedName>
    <alternativeName>
        <fullName evidence="3">Gamma-glutamyltransferase</fullName>
    </alternativeName>
    <alternativeName>
        <fullName evidence="3">Gamma-glutamyltranspeptidase</fullName>
    </alternativeName>
</protein>
<dbReference type="InterPro" id="IPR043137">
    <property type="entry name" value="GGT_ssub_C"/>
</dbReference>
<dbReference type="PRINTS" id="PR01210">
    <property type="entry name" value="GGTRANSPTASE"/>
</dbReference>
<evidence type="ECO:0000313" key="5">
    <source>
        <dbReference type="EMBL" id="KAH9295136.1"/>
    </source>
</evidence>
<proteinExistence type="predicted"/>
<comment type="catalytic activity">
    <reaction evidence="3">
        <text>an S-substituted glutathione + H2O = an S-substituted L-cysteinylglycine + L-glutamate</text>
        <dbReference type="Rhea" id="RHEA:59468"/>
        <dbReference type="ChEBI" id="CHEBI:15377"/>
        <dbReference type="ChEBI" id="CHEBI:29985"/>
        <dbReference type="ChEBI" id="CHEBI:90779"/>
        <dbReference type="ChEBI" id="CHEBI:143103"/>
        <dbReference type="EC" id="3.4.19.13"/>
    </reaction>
</comment>
<dbReference type="EMBL" id="JAHRHJ020000011">
    <property type="protein sequence ID" value="KAH9295136.1"/>
    <property type="molecule type" value="Genomic_DNA"/>
</dbReference>
<comment type="catalytic activity">
    <reaction evidence="3">
        <text>glutathione + H2O = L-cysteinylglycine + L-glutamate</text>
        <dbReference type="Rhea" id="RHEA:28807"/>
        <dbReference type="ChEBI" id="CHEBI:15377"/>
        <dbReference type="ChEBI" id="CHEBI:29985"/>
        <dbReference type="ChEBI" id="CHEBI:57925"/>
        <dbReference type="ChEBI" id="CHEBI:61694"/>
        <dbReference type="EC" id="3.4.19.13"/>
    </reaction>
</comment>
<dbReference type="AlphaFoldDB" id="A0AA38FB32"/>
<feature type="binding site" evidence="2">
    <location>
        <position position="109"/>
    </location>
    <ligand>
        <name>L-glutamate</name>
        <dbReference type="ChEBI" id="CHEBI:29985"/>
    </ligand>
</feature>
<evidence type="ECO:0000256" key="2">
    <source>
        <dbReference type="PIRSR" id="PIRSR600101-2"/>
    </source>
</evidence>
<dbReference type="GO" id="GO:0036374">
    <property type="term" value="F:glutathione hydrolase activity"/>
    <property type="evidence" value="ECO:0007669"/>
    <property type="project" value="UniProtKB-UniRule"/>
</dbReference>
<feature type="non-terminal residue" evidence="5">
    <location>
        <position position="1"/>
    </location>
</feature>
<comment type="catalytic activity">
    <reaction evidence="3">
        <text>an N-terminal (5-L-glutamyl)-[peptide] + an alpha-amino acid = 5-L-glutamyl amino acid + an N-terminal L-alpha-aminoacyl-[peptide]</text>
        <dbReference type="Rhea" id="RHEA:23904"/>
        <dbReference type="Rhea" id="RHEA-COMP:9780"/>
        <dbReference type="Rhea" id="RHEA-COMP:9795"/>
        <dbReference type="ChEBI" id="CHEBI:77644"/>
        <dbReference type="ChEBI" id="CHEBI:78597"/>
        <dbReference type="ChEBI" id="CHEBI:78599"/>
        <dbReference type="ChEBI" id="CHEBI:78608"/>
        <dbReference type="EC" id="2.3.2.2"/>
    </reaction>
</comment>
<dbReference type="Gene3D" id="1.10.246.130">
    <property type="match status" value="1"/>
</dbReference>
<dbReference type="GO" id="GO:0005886">
    <property type="term" value="C:plasma membrane"/>
    <property type="evidence" value="ECO:0007669"/>
    <property type="project" value="TreeGrafter"/>
</dbReference>
<comment type="function">
    <text evidence="3">Cleaves the gamma-glutamyl peptide bond of glutathione and glutathione conjugates.</text>
</comment>